<feature type="compositionally biased region" description="Low complexity" evidence="1">
    <location>
        <begin position="307"/>
        <end position="319"/>
    </location>
</feature>
<dbReference type="EMBL" id="KB097456">
    <property type="protein sequence ID" value="ESN97023.1"/>
    <property type="molecule type" value="Genomic_DNA"/>
</dbReference>
<feature type="compositionally biased region" description="Polar residues" evidence="1">
    <location>
        <begin position="14"/>
        <end position="25"/>
    </location>
</feature>
<evidence type="ECO:0000313" key="4">
    <source>
        <dbReference type="Proteomes" id="UP000015101"/>
    </source>
</evidence>
<dbReference type="Proteomes" id="UP000015101">
    <property type="component" value="Unassembled WGS sequence"/>
</dbReference>
<dbReference type="RefSeq" id="XP_009024810.1">
    <property type="nucleotide sequence ID" value="XM_009026562.1"/>
</dbReference>
<name>T1FD74_HELRO</name>
<keyword evidence="4" id="KW-1185">Reference proteome</keyword>
<dbReference type="EMBL" id="AMQM01006451">
    <property type="status" value="NOT_ANNOTATED_CDS"/>
    <property type="molecule type" value="Genomic_DNA"/>
</dbReference>
<sequence length="341" mass="38161">MSSYGTGNRYMPTVPSNRRVTEKSTAVSSPLLINNNRSVMNNKFSTCPSGSLLHRSPYSSNLMKNGLPSSYTHQDGLFKCRMRDGIKDGYQNRDVPIKPTYRPESFMIQTPNYRWNPETNYRANKNIADDDDNNISTDLFSKLNISSPKNLKKSSSHQDMLASSSLPGRHMPASANTTYANNAANDYKSATGTFANRLHMQQQQQPQRRASITRTHNFLSTSSSSRYNSNIISNGGGNNKPDNNVFSIVDKFNKRNLQQQQQQLPQPQQQLHNSRMKSKFKCTTTNVTADDSDHSSNSKCPDPSPPNSNTASPNNNTNNFTKKYINKGKTGLQNIGNTVSW</sequence>
<reference evidence="4" key="1">
    <citation type="submission" date="2012-12" db="EMBL/GenBank/DDBJ databases">
        <authorList>
            <person name="Hellsten U."/>
            <person name="Grimwood J."/>
            <person name="Chapman J.A."/>
            <person name="Shapiro H."/>
            <person name="Aerts A."/>
            <person name="Otillar R.P."/>
            <person name="Terry A.Y."/>
            <person name="Boore J.L."/>
            <person name="Simakov O."/>
            <person name="Marletaz F."/>
            <person name="Cho S.-J."/>
            <person name="Edsinger-Gonzales E."/>
            <person name="Havlak P."/>
            <person name="Kuo D.-H."/>
            <person name="Larsson T."/>
            <person name="Lv J."/>
            <person name="Arendt D."/>
            <person name="Savage R."/>
            <person name="Osoegawa K."/>
            <person name="de Jong P."/>
            <person name="Lindberg D.R."/>
            <person name="Seaver E.C."/>
            <person name="Weisblat D.A."/>
            <person name="Putnam N.H."/>
            <person name="Grigoriev I.V."/>
            <person name="Rokhsar D.S."/>
        </authorList>
    </citation>
    <scope>NUCLEOTIDE SEQUENCE</scope>
</reference>
<gene>
    <name evidence="3" type="primary">20206773</name>
    <name evidence="2" type="ORF">HELRODRAFT_178466</name>
</gene>
<organism evidence="3 4">
    <name type="scientific">Helobdella robusta</name>
    <name type="common">Californian leech</name>
    <dbReference type="NCBI Taxonomy" id="6412"/>
    <lineage>
        <taxon>Eukaryota</taxon>
        <taxon>Metazoa</taxon>
        <taxon>Spiralia</taxon>
        <taxon>Lophotrochozoa</taxon>
        <taxon>Annelida</taxon>
        <taxon>Clitellata</taxon>
        <taxon>Hirudinea</taxon>
        <taxon>Rhynchobdellida</taxon>
        <taxon>Glossiphoniidae</taxon>
        <taxon>Helobdella</taxon>
    </lineage>
</organism>
<feature type="compositionally biased region" description="Low complexity" evidence="1">
    <location>
        <begin position="220"/>
        <end position="233"/>
    </location>
</feature>
<evidence type="ECO:0000313" key="3">
    <source>
        <dbReference type="EnsemblMetazoa" id="HelroP178466"/>
    </source>
</evidence>
<dbReference type="HOGENOM" id="CLU_814520_0_0_1"/>
<dbReference type="KEGG" id="hro:HELRODRAFT_178466"/>
<protein>
    <submittedName>
        <fullName evidence="2 3">Uncharacterized protein</fullName>
    </submittedName>
</protein>
<dbReference type="InParanoid" id="T1FD74"/>
<evidence type="ECO:0000313" key="2">
    <source>
        <dbReference type="EMBL" id="ESN97023.1"/>
    </source>
</evidence>
<reference evidence="3" key="3">
    <citation type="submission" date="2015-06" db="UniProtKB">
        <authorList>
            <consortium name="EnsemblMetazoa"/>
        </authorList>
    </citation>
    <scope>IDENTIFICATION</scope>
</reference>
<dbReference type="GeneID" id="20206773"/>
<proteinExistence type="predicted"/>
<dbReference type="EnsemblMetazoa" id="HelroT178466">
    <property type="protein sequence ID" value="HelroP178466"/>
    <property type="gene ID" value="HelroG178466"/>
</dbReference>
<feature type="compositionally biased region" description="Low complexity" evidence="1">
    <location>
        <begin position="257"/>
        <end position="271"/>
    </location>
</feature>
<accession>T1FD74</accession>
<evidence type="ECO:0000256" key="1">
    <source>
        <dbReference type="SAM" id="MobiDB-lite"/>
    </source>
</evidence>
<feature type="compositionally biased region" description="Polar residues" evidence="1">
    <location>
        <begin position="281"/>
        <end position="290"/>
    </location>
</feature>
<reference evidence="2 4" key="2">
    <citation type="journal article" date="2013" name="Nature">
        <title>Insights into bilaterian evolution from three spiralian genomes.</title>
        <authorList>
            <person name="Simakov O."/>
            <person name="Marletaz F."/>
            <person name="Cho S.J."/>
            <person name="Edsinger-Gonzales E."/>
            <person name="Havlak P."/>
            <person name="Hellsten U."/>
            <person name="Kuo D.H."/>
            <person name="Larsson T."/>
            <person name="Lv J."/>
            <person name="Arendt D."/>
            <person name="Savage R."/>
            <person name="Osoegawa K."/>
            <person name="de Jong P."/>
            <person name="Grimwood J."/>
            <person name="Chapman J.A."/>
            <person name="Shapiro H."/>
            <person name="Aerts A."/>
            <person name="Otillar R.P."/>
            <person name="Terry A.Y."/>
            <person name="Boore J.L."/>
            <person name="Grigoriev I.V."/>
            <person name="Lindberg D.R."/>
            <person name="Seaver E.C."/>
            <person name="Weisblat D.A."/>
            <person name="Putnam N.H."/>
            <person name="Rokhsar D.S."/>
        </authorList>
    </citation>
    <scope>NUCLEOTIDE SEQUENCE</scope>
</reference>
<feature type="region of interest" description="Disordered" evidence="1">
    <location>
        <begin position="218"/>
        <end position="325"/>
    </location>
</feature>
<dbReference type="AlphaFoldDB" id="T1FD74"/>
<feature type="region of interest" description="Disordered" evidence="1">
    <location>
        <begin position="147"/>
        <end position="169"/>
    </location>
</feature>
<feature type="compositionally biased region" description="Polar residues" evidence="1">
    <location>
        <begin position="157"/>
        <end position="166"/>
    </location>
</feature>
<feature type="region of interest" description="Disordered" evidence="1">
    <location>
        <begin position="1"/>
        <end position="25"/>
    </location>
</feature>
<dbReference type="CTD" id="20206773"/>